<dbReference type="AlphaFoldDB" id="A0AAV3UEJ2"/>
<comment type="caution">
    <text evidence="2">The sequence shown here is derived from an EMBL/GenBank/DDBJ whole genome shotgun (WGS) entry which is preliminary data.</text>
</comment>
<evidence type="ECO:0000313" key="3">
    <source>
        <dbReference type="Proteomes" id="UP001501729"/>
    </source>
</evidence>
<evidence type="ECO:0000256" key="1">
    <source>
        <dbReference type="SAM" id="Phobius"/>
    </source>
</evidence>
<gene>
    <name evidence="2" type="ORF">GCM10025751_14530</name>
</gene>
<accession>A0AAV3UEJ2</accession>
<dbReference type="InterPro" id="IPR058283">
    <property type="entry name" value="DUF7977"/>
</dbReference>
<keyword evidence="3" id="KW-1185">Reference proteome</keyword>
<reference evidence="2 3" key="1">
    <citation type="journal article" date="2019" name="Int. J. Syst. Evol. Microbiol.">
        <title>The Global Catalogue of Microorganisms (GCM) 10K type strain sequencing project: providing services to taxonomists for standard genome sequencing and annotation.</title>
        <authorList>
            <consortium name="The Broad Institute Genomics Platform"/>
            <consortium name="The Broad Institute Genome Sequencing Center for Infectious Disease"/>
            <person name="Wu L."/>
            <person name="Ma J."/>
        </authorList>
    </citation>
    <scope>NUCLEOTIDE SEQUENCE [LARGE SCALE GENOMIC DNA]</scope>
    <source>
        <strain evidence="2 3">JCM 17504</strain>
    </source>
</reference>
<evidence type="ECO:0000313" key="2">
    <source>
        <dbReference type="EMBL" id="GAA5045947.1"/>
    </source>
</evidence>
<dbReference type="Pfam" id="PF25932">
    <property type="entry name" value="DUF7977"/>
    <property type="match status" value="1"/>
</dbReference>
<feature type="transmembrane region" description="Helical" evidence="1">
    <location>
        <begin position="43"/>
        <end position="61"/>
    </location>
</feature>
<keyword evidence="1" id="KW-1133">Transmembrane helix</keyword>
<proteinExistence type="predicted"/>
<protein>
    <submittedName>
        <fullName evidence="2">Uncharacterized protein</fullName>
    </submittedName>
</protein>
<keyword evidence="1" id="KW-0812">Transmembrane</keyword>
<feature type="transmembrane region" description="Helical" evidence="1">
    <location>
        <begin position="12"/>
        <end position="31"/>
    </location>
</feature>
<sequence>MTESREFGRSGWVLVAVMVLAFIIAPLLIYINPPYLPFKFAYIVVPLVPAILLGATAVWAAQRKI</sequence>
<dbReference type="Proteomes" id="UP001501729">
    <property type="component" value="Unassembled WGS sequence"/>
</dbReference>
<keyword evidence="1" id="KW-0472">Membrane</keyword>
<organism evidence="2 3">
    <name type="scientific">Haladaptatus pallidirubidus</name>
    <dbReference type="NCBI Taxonomy" id="1008152"/>
    <lineage>
        <taxon>Archaea</taxon>
        <taxon>Methanobacteriati</taxon>
        <taxon>Methanobacteriota</taxon>
        <taxon>Stenosarchaea group</taxon>
        <taxon>Halobacteria</taxon>
        <taxon>Halobacteriales</taxon>
        <taxon>Haladaptataceae</taxon>
        <taxon>Haladaptatus</taxon>
    </lineage>
</organism>
<name>A0AAV3UEJ2_9EURY</name>
<dbReference type="EMBL" id="BAABKX010000001">
    <property type="protein sequence ID" value="GAA5045947.1"/>
    <property type="molecule type" value="Genomic_DNA"/>
</dbReference>